<keyword evidence="2" id="KW-0238">DNA-binding</keyword>
<evidence type="ECO:0000256" key="1">
    <source>
        <dbReference type="ARBA" id="ARBA00005560"/>
    </source>
</evidence>
<comment type="caution">
    <text evidence="4">The sequence shown here is derived from an EMBL/GenBank/DDBJ whole genome shotgun (WGS) entry which is preliminary data.</text>
</comment>
<comment type="similarity">
    <text evidence="1">Belongs to the TBP family.</text>
</comment>
<organism evidence="4 5">
    <name type="scientific">Meloidogyne enterolobii</name>
    <name type="common">Root-knot nematode worm</name>
    <name type="synonym">Meloidogyne mayaguensis</name>
    <dbReference type="NCBI Taxonomy" id="390850"/>
    <lineage>
        <taxon>Eukaryota</taxon>
        <taxon>Metazoa</taxon>
        <taxon>Ecdysozoa</taxon>
        <taxon>Nematoda</taxon>
        <taxon>Chromadorea</taxon>
        <taxon>Rhabditida</taxon>
        <taxon>Tylenchina</taxon>
        <taxon>Tylenchomorpha</taxon>
        <taxon>Tylenchoidea</taxon>
        <taxon>Meloidogynidae</taxon>
        <taxon>Meloidogyninae</taxon>
        <taxon>Meloidogyne</taxon>
    </lineage>
</organism>
<dbReference type="Pfam" id="PF00352">
    <property type="entry name" value="TBP"/>
    <property type="match status" value="1"/>
</dbReference>
<evidence type="ECO:0000313" key="4">
    <source>
        <dbReference type="EMBL" id="CAD2204014.1"/>
    </source>
</evidence>
<dbReference type="Gene3D" id="3.30.310.10">
    <property type="entry name" value="TATA-Binding Protein"/>
    <property type="match status" value="1"/>
</dbReference>
<dbReference type="PANTHER" id="PTHR10126">
    <property type="entry name" value="TATA-BOX BINDING PROTEIN"/>
    <property type="match status" value="1"/>
</dbReference>
<dbReference type="SUPFAM" id="SSF55945">
    <property type="entry name" value="TATA-box binding protein-like"/>
    <property type="match status" value="1"/>
</dbReference>
<evidence type="ECO:0000313" key="5">
    <source>
        <dbReference type="Proteomes" id="UP000580250"/>
    </source>
</evidence>
<dbReference type="PRINTS" id="PR00686">
    <property type="entry name" value="TIFACTORIID"/>
</dbReference>
<dbReference type="InterPro" id="IPR000814">
    <property type="entry name" value="TBP"/>
</dbReference>
<sequence length="132" mass="14757">MFPKAIIQNVVSTAQILNKNKKLDLYSLSNIIKNAKYSPERFSALIIKVEQPLRSTALVFSNGKIVCVGTKSVKDSEIAIRNFVKLISTANCSSINMQSFKIQNVVSSFAFPGYLNLPGNFYAYTYLFFSLI</sequence>
<dbReference type="AlphaFoldDB" id="A0A6V7XXH6"/>
<dbReference type="Proteomes" id="UP000580250">
    <property type="component" value="Unassembled WGS sequence"/>
</dbReference>
<dbReference type="InterPro" id="IPR012295">
    <property type="entry name" value="TBP_dom_sf"/>
</dbReference>
<accession>A0A6V7XXH6</accession>
<protein>
    <submittedName>
        <fullName evidence="4">Uncharacterized protein</fullName>
    </submittedName>
</protein>
<evidence type="ECO:0000256" key="3">
    <source>
        <dbReference type="ARBA" id="ARBA00023163"/>
    </source>
</evidence>
<evidence type="ECO:0000256" key="2">
    <source>
        <dbReference type="ARBA" id="ARBA00023125"/>
    </source>
</evidence>
<dbReference type="EMBL" id="CAJEWN010002504">
    <property type="protein sequence ID" value="CAD2204014.1"/>
    <property type="molecule type" value="Genomic_DNA"/>
</dbReference>
<dbReference type="GO" id="GO:0006352">
    <property type="term" value="P:DNA-templated transcription initiation"/>
    <property type="evidence" value="ECO:0007669"/>
    <property type="project" value="InterPro"/>
</dbReference>
<keyword evidence="3" id="KW-0804">Transcription</keyword>
<dbReference type="OrthoDB" id="2127950at2759"/>
<gene>
    <name evidence="4" type="ORF">MENT_LOCUS57727</name>
</gene>
<reference evidence="4 5" key="1">
    <citation type="submission" date="2020-08" db="EMBL/GenBank/DDBJ databases">
        <authorList>
            <person name="Koutsovoulos G."/>
            <person name="Danchin GJ E."/>
        </authorList>
    </citation>
    <scope>NUCLEOTIDE SEQUENCE [LARGE SCALE GENOMIC DNA]</scope>
</reference>
<proteinExistence type="inferred from homology"/>
<name>A0A6V7XXH6_MELEN</name>
<dbReference type="GO" id="GO:0003677">
    <property type="term" value="F:DNA binding"/>
    <property type="evidence" value="ECO:0007669"/>
    <property type="project" value="UniProtKB-KW"/>
</dbReference>